<organism evidence="2">
    <name type="scientific">freshwater metagenome</name>
    <dbReference type="NCBI Taxonomy" id="449393"/>
    <lineage>
        <taxon>unclassified sequences</taxon>
        <taxon>metagenomes</taxon>
        <taxon>ecological metagenomes</taxon>
    </lineage>
</organism>
<dbReference type="Gene3D" id="1.20.120.1760">
    <property type="match status" value="1"/>
</dbReference>
<keyword evidence="1" id="KW-1133">Transmembrane helix</keyword>
<name>A0A6J5YY38_9ZZZZ</name>
<dbReference type="EMBL" id="CAESAB010000007">
    <property type="protein sequence ID" value="CAB4332850.1"/>
    <property type="molecule type" value="Genomic_DNA"/>
</dbReference>
<reference evidence="2" key="1">
    <citation type="submission" date="2020-05" db="EMBL/GenBank/DDBJ databases">
        <authorList>
            <person name="Chiriac C."/>
            <person name="Salcher M."/>
            <person name="Ghai R."/>
            <person name="Kavagutti S V."/>
        </authorList>
    </citation>
    <scope>NUCLEOTIDE SEQUENCE</scope>
</reference>
<evidence type="ECO:0000256" key="1">
    <source>
        <dbReference type="SAM" id="Phobius"/>
    </source>
</evidence>
<dbReference type="Pfam" id="PF01066">
    <property type="entry name" value="CDP-OH_P_transf"/>
    <property type="match status" value="1"/>
</dbReference>
<dbReference type="GO" id="GO:0016020">
    <property type="term" value="C:membrane"/>
    <property type="evidence" value="ECO:0007669"/>
    <property type="project" value="InterPro"/>
</dbReference>
<keyword evidence="1" id="KW-0472">Membrane</keyword>
<feature type="transmembrane region" description="Helical" evidence="1">
    <location>
        <begin position="156"/>
        <end position="189"/>
    </location>
</feature>
<keyword evidence="1" id="KW-0812">Transmembrane</keyword>
<dbReference type="GO" id="GO:0008654">
    <property type="term" value="P:phospholipid biosynthetic process"/>
    <property type="evidence" value="ECO:0007669"/>
    <property type="project" value="InterPro"/>
</dbReference>
<dbReference type="NCBIfam" id="NF045883">
    <property type="entry name" value="PIPSynth"/>
    <property type="match status" value="1"/>
</dbReference>
<gene>
    <name evidence="2" type="ORF">UFOPK3820_00333</name>
</gene>
<dbReference type="GO" id="GO:0016780">
    <property type="term" value="F:phosphotransferase activity, for other substituted phosphate groups"/>
    <property type="evidence" value="ECO:0007669"/>
    <property type="project" value="InterPro"/>
</dbReference>
<sequence>MLSMISSALKPVVTRLINPVARFALRCGLTPNAVTLIGATGVVLSAAYFYSTERFFVGTLVISFFALSDLFDGAMARISQKGASTWGGFLDSTIDRITDSAIVVSVLISLARNEDPLSYVVIVTLVSGILIPYIRAKAESLDIVCNVGIAERTERLIISLTAIGFHGLGVSFALAIGFWLLAILGVITVIQRMLVVRKGLLIQ</sequence>
<proteinExistence type="predicted"/>
<accession>A0A6J5YY38</accession>
<dbReference type="InterPro" id="IPR043130">
    <property type="entry name" value="CDP-OH_PTrfase_TM_dom"/>
</dbReference>
<evidence type="ECO:0000313" key="2">
    <source>
        <dbReference type="EMBL" id="CAB4332850.1"/>
    </source>
</evidence>
<feature type="transmembrane region" description="Helical" evidence="1">
    <location>
        <begin position="55"/>
        <end position="71"/>
    </location>
</feature>
<feature type="transmembrane region" description="Helical" evidence="1">
    <location>
        <begin position="117"/>
        <end position="136"/>
    </location>
</feature>
<dbReference type="AlphaFoldDB" id="A0A6J5YY38"/>
<protein>
    <submittedName>
        <fullName evidence="2">Unannotated protein</fullName>
    </submittedName>
</protein>
<feature type="transmembrane region" description="Helical" evidence="1">
    <location>
        <begin position="29"/>
        <end position="49"/>
    </location>
</feature>
<dbReference type="InterPro" id="IPR000462">
    <property type="entry name" value="CDP-OH_P_trans"/>
</dbReference>